<evidence type="ECO:0000256" key="1">
    <source>
        <dbReference type="ARBA" id="ARBA00001974"/>
    </source>
</evidence>
<keyword evidence="3" id="KW-0285">Flavoprotein</keyword>
<feature type="binding site" evidence="9">
    <location>
        <position position="198"/>
    </location>
    <ligand>
        <name>D-dopa</name>
        <dbReference type="ChEBI" id="CHEBI:149689"/>
    </ligand>
</feature>
<keyword evidence="5 11" id="KW-0560">Oxidoreductase</keyword>
<dbReference type="SUPFAM" id="SSF51971">
    <property type="entry name" value="Nucleotide-binding domain"/>
    <property type="match status" value="1"/>
</dbReference>
<dbReference type="AlphaFoldDB" id="A0AAE3YIL8"/>
<comment type="caution">
    <text evidence="11">The sequence shown here is derived from an EMBL/GenBank/DDBJ whole genome shotgun (WGS) entry which is preliminary data.</text>
</comment>
<evidence type="ECO:0000259" key="10">
    <source>
        <dbReference type="Pfam" id="PF01266"/>
    </source>
</evidence>
<dbReference type="EC" id="1.4.3.3" evidence="6"/>
<organism evidence="11 12">
    <name type="scientific">Catenuloplanes atrovinosus</name>
    <dbReference type="NCBI Taxonomy" id="137266"/>
    <lineage>
        <taxon>Bacteria</taxon>
        <taxon>Bacillati</taxon>
        <taxon>Actinomycetota</taxon>
        <taxon>Actinomycetes</taxon>
        <taxon>Micromonosporales</taxon>
        <taxon>Micromonosporaceae</taxon>
        <taxon>Catenuloplanes</taxon>
    </lineage>
</organism>
<keyword evidence="4 9" id="KW-0274">FAD</keyword>
<feature type="binding site" evidence="9">
    <location>
        <position position="158"/>
    </location>
    <ligand>
        <name>FAD</name>
        <dbReference type="ChEBI" id="CHEBI:57692"/>
    </ligand>
</feature>
<dbReference type="EMBL" id="JAVDYB010000001">
    <property type="protein sequence ID" value="MDR7273592.1"/>
    <property type="molecule type" value="Genomic_DNA"/>
</dbReference>
<dbReference type="PIRSF" id="PIRSF000189">
    <property type="entry name" value="D-aa_oxidase"/>
    <property type="match status" value="1"/>
</dbReference>
<dbReference type="Pfam" id="PF01266">
    <property type="entry name" value="DAO"/>
    <property type="match status" value="1"/>
</dbReference>
<evidence type="ECO:0000256" key="3">
    <source>
        <dbReference type="ARBA" id="ARBA00022630"/>
    </source>
</evidence>
<dbReference type="GO" id="GO:0005737">
    <property type="term" value="C:cytoplasm"/>
    <property type="evidence" value="ECO:0007669"/>
    <property type="project" value="TreeGrafter"/>
</dbReference>
<gene>
    <name evidence="11" type="ORF">J2S41_000370</name>
</gene>
<evidence type="ECO:0000256" key="4">
    <source>
        <dbReference type="ARBA" id="ARBA00022827"/>
    </source>
</evidence>
<evidence type="ECO:0000313" key="12">
    <source>
        <dbReference type="Proteomes" id="UP001183643"/>
    </source>
</evidence>
<dbReference type="PANTHER" id="PTHR11530:SF11">
    <property type="entry name" value="D-ASPARTATE OXIDASE"/>
    <property type="match status" value="1"/>
</dbReference>
<dbReference type="GO" id="GO:0019478">
    <property type="term" value="P:D-amino acid catabolic process"/>
    <property type="evidence" value="ECO:0007669"/>
    <property type="project" value="TreeGrafter"/>
</dbReference>
<feature type="domain" description="FAD dependent oxidoreductase" evidence="10">
    <location>
        <begin position="3"/>
        <end position="291"/>
    </location>
</feature>
<name>A0AAE3YIL8_9ACTN</name>
<dbReference type="PANTHER" id="PTHR11530">
    <property type="entry name" value="D-AMINO ACID OXIDASE"/>
    <property type="match status" value="1"/>
</dbReference>
<evidence type="ECO:0000256" key="7">
    <source>
        <dbReference type="ARBA" id="ARBA00039751"/>
    </source>
</evidence>
<comment type="similarity">
    <text evidence="2">Belongs to the DAMOX/DASOX family.</text>
</comment>
<feature type="binding site" evidence="9">
    <location>
        <position position="253"/>
    </location>
    <ligand>
        <name>D-dopa</name>
        <dbReference type="ChEBI" id="CHEBI:149689"/>
    </ligand>
</feature>
<evidence type="ECO:0000256" key="8">
    <source>
        <dbReference type="ARBA" id="ARBA00049547"/>
    </source>
</evidence>
<dbReference type="GO" id="GO:0003884">
    <property type="term" value="F:D-amino-acid oxidase activity"/>
    <property type="evidence" value="ECO:0007669"/>
    <property type="project" value="UniProtKB-EC"/>
</dbReference>
<sequence>MTDVTVVGGGIIGLTAAWRLREAGARVTVVAADPVEETVSTVAAAVWYPTHQEPDARVLRWSAVAYDEFTRQARNHVPGVLLRRTRMLLRTPVDALPWWAEAAGDARLTEEDGLQVLHFTAPLVEMPVYLAWLAQGLRIERRRVASLDEVAGTVVNATGLAARDLAGDDAVEPARGHVVLVENPGLTVSVRDESRSLYIHPRSRDVVLGGTFEQGRGDLTPDPAGAAAILARCAEVEPALRGARVLGERIGLRPTRRGGPRLERAGNVVHCYGHGGAGMTMSWGCAQEVTEAALRVS</sequence>
<dbReference type="SUPFAM" id="SSF54373">
    <property type="entry name" value="FAD-linked reductases, C-terminal domain"/>
    <property type="match status" value="1"/>
</dbReference>
<evidence type="ECO:0000256" key="6">
    <source>
        <dbReference type="ARBA" id="ARBA00039101"/>
    </source>
</evidence>
<dbReference type="Gene3D" id="3.30.9.10">
    <property type="entry name" value="D-Amino Acid Oxidase, subunit A, domain 2"/>
    <property type="match status" value="1"/>
</dbReference>
<feature type="binding site" evidence="9">
    <location>
        <position position="144"/>
    </location>
    <ligand>
        <name>FAD</name>
        <dbReference type="ChEBI" id="CHEBI:57692"/>
    </ligand>
</feature>
<feature type="binding site" evidence="9">
    <location>
        <begin position="275"/>
        <end position="280"/>
    </location>
    <ligand>
        <name>FAD</name>
        <dbReference type="ChEBI" id="CHEBI:57692"/>
    </ligand>
</feature>
<accession>A0AAE3YIL8</accession>
<dbReference type="InterPro" id="IPR023209">
    <property type="entry name" value="DAO"/>
</dbReference>
<reference evidence="11" key="1">
    <citation type="submission" date="2023-07" db="EMBL/GenBank/DDBJ databases">
        <title>Sequencing the genomes of 1000 actinobacteria strains.</title>
        <authorList>
            <person name="Klenk H.-P."/>
        </authorList>
    </citation>
    <scope>NUCLEOTIDE SEQUENCE</scope>
    <source>
        <strain evidence="11">DSM 44707</strain>
    </source>
</reference>
<evidence type="ECO:0000313" key="11">
    <source>
        <dbReference type="EMBL" id="MDR7273592.1"/>
    </source>
</evidence>
<keyword evidence="12" id="KW-1185">Reference proteome</keyword>
<comment type="catalytic activity">
    <reaction evidence="8">
        <text>a D-alpha-amino acid + O2 + H2O = a 2-oxocarboxylate + H2O2 + NH4(+)</text>
        <dbReference type="Rhea" id="RHEA:21816"/>
        <dbReference type="ChEBI" id="CHEBI:15377"/>
        <dbReference type="ChEBI" id="CHEBI:15379"/>
        <dbReference type="ChEBI" id="CHEBI:16240"/>
        <dbReference type="ChEBI" id="CHEBI:28938"/>
        <dbReference type="ChEBI" id="CHEBI:35179"/>
        <dbReference type="ChEBI" id="CHEBI:59871"/>
        <dbReference type="EC" id="1.4.3.3"/>
    </reaction>
    <physiologicalReaction direction="left-to-right" evidence="8">
        <dbReference type="Rhea" id="RHEA:21817"/>
    </physiologicalReaction>
</comment>
<comment type="cofactor">
    <cofactor evidence="1 9">
        <name>FAD</name>
        <dbReference type="ChEBI" id="CHEBI:57692"/>
    </cofactor>
</comment>
<evidence type="ECO:0000256" key="2">
    <source>
        <dbReference type="ARBA" id="ARBA00006730"/>
    </source>
</evidence>
<feature type="binding site" evidence="9">
    <location>
        <position position="276"/>
    </location>
    <ligand>
        <name>D-dopa</name>
        <dbReference type="ChEBI" id="CHEBI:149689"/>
    </ligand>
</feature>
<proteinExistence type="inferred from homology"/>
<protein>
    <recommendedName>
        <fullName evidence="7">D-amino-acid oxidase</fullName>
        <ecNumber evidence="6">1.4.3.3</ecNumber>
    </recommendedName>
</protein>
<dbReference type="Gene3D" id="3.40.50.720">
    <property type="entry name" value="NAD(P)-binding Rossmann-like Domain"/>
    <property type="match status" value="1"/>
</dbReference>
<dbReference type="Proteomes" id="UP001183643">
    <property type="component" value="Unassembled WGS sequence"/>
</dbReference>
<dbReference type="RefSeq" id="WP_310362157.1">
    <property type="nucleotide sequence ID" value="NZ_JAVDYB010000001.1"/>
</dbReference>
<evidence type="ECO:0000256" key="5">
    <source>
        <dbReference type="ARBA" id="ARBA00023002"/>
    </source>
</evidence>
<evidence type="ECO:0000256" key="9">
    <source>
        <dbReference type="PIRSR" id="PIRSR000189-1"/>
    </source>
</evidence>
<dbReference type="InterPro" id="IPR006076">
    <property type="entry name" value="FAD-dep_OxRdtase"/>
</dbReference>
<dbReference type="GO" id="GO:0071949">
    <property type="term" value="F:FAD binding"/>
    <property type="evidence" value="ECO:0007669"/>
    <property type="project" value="InterPro"/>
</dbReference>